<feature type="region of interest" description="Disordered" evidence="5">
    <location>
        <begin position="1"/>
        <end position="41"/>
    </location>
</feature>
<dbReference type="Gene3D" id="3.30.40.10">
    <property type="entry name" value="Zinc/RING finger domain, C3HC4 (zinc finger)"/>
    <property type="match status" value="1"/>
</dbReference>
<dbReference type="AlphaFoldDB" id="A0A9P7V0Y2"/>
<dbReference type="PANTHER" id="PTHR23041">
    <property type="entry name" value="RING FINGER DOMAIN-CONTAINING"/>
    <property type="match status" value="1"/>
</dbReference>
<evidence type="ECO:0000256" key="1">
    <source>
        <dbReference type="ARBA" id="ARBA00022723"/>
    </source>
</evidence>
<evidence type="ECO:0000313" key="8">
    <source>
        <dbReference type="Proteomes" id="UP001049176"/>
    </source>
</evidence>
<dbReference type="InterPro" id="IPR001841">
    <property type="entry name" value="Znf_RING"/>
</dbReference>
<name>A0A9P7V0Y2_9AGAR</name>
<feature type="region of interest" description="Disordered" evidence="5">
    <location>
        <begin position="73"/>
        <end position="93"/>
    </location>
</feature>
<keyword evidence="2 4" id="KW-0863">Zinc-finger</keyword>
<keyword evidence="8" id="KW-1185">Reference proteome</keyword>
<keyword evidence="3" id="KW-0862">Zinc</keyword>
<dbReference type="InterPro" id="IPR047134">
    <property type="entry name" value="RNF4"/>
</dbReference>
<dbReference type="PROSITE" id="PS00518">
    <property type="entry name" value="ZF_RING_1"/>
    <property type="match status" value="1"/>
</dbReference>
<dbReference type="EMBL" id="CM032181">
    <property type="protein sequence ID" value="KAG7098195.1"/>
    <property type="molecule type" value="Genomic_DNA"/>
</dbReference>
<evidence type="ECO:0000256" key="3">
    <source>
        <dbReference type="ARBA" id="ARBA00022833"/>
    </source>
</evidence>
<proteinExistence type="predicted"/>
<organism evidence="7 8">
    <name type="scientific">Marasmius oreades</name>
    <name type="common">fairy-ring Marasmius</name>
    <dbReference type="NCBI Taxonomy" id="181124"/>
    <lineage>
        <taxon>Eukaryota</taxon>
        <taxon>Fungi</taxon>
        <taxon>Dikarya</taxon>
        <taxon>Basidiomycota</taxon>
        <taxon>Agaricomycotina</taxon>
        <taxon>Agaricomycetes</taxon>
        <taxon>Agaricomycetidae</taxon>
        <taxon>Agaricales</taxon>
        <taxon>Marasmiineae</taxon>
        <taxon>Marasmiaceae</taxon>
        <taxon>Marasmius</taxon>
    </lineage>
</organism>
<evidence type="ECO:0000256" key="2">
    <source>
        <dbReference type="ARBA" id="ARBA00022771"/>
    </source>
</evidence>
<evidence type="ECO:0000256" key="4">
    <source>
        <dbReference type="PROSITE-ProRule" id="PRU00175"/>
    </source>
</evidence>
<dbReference type="PROSITE" id="PS50089">
    <property type="entry name" value="ZF_RING_2"/>
    <property type="match status" value="1"/>
</dbReference>
<dbReference type="GO" id="GO:0008270">
    <property type="term" value="F:zinc ion binding"/>
    <property type="evidence" value="ECO:0007669"/>
    <property type="project" value="UniProtKB-KW"/>
</dbReference>
<evidence type="ECO:0000259" key="6">
    <source>
        <dbReference type="PROSITE" id="PS50089"/>
    </source>
</evidence>
<dbReference type="InterPro" id="IPR017907">
    <property type="entry name" value="Znf_RING_CS"/>
</dbReference>
<evidence type="ECO:0000313" key="7">
    <source>
        <dbReference type="EMBL" id="KAG7098195.1"/>
    </source>
</evidence>
<dbReference type="SUPFAM" id="SSF57850">
    <property type="entry name" value="RING/U-box"/>
    <property type="match status" value="1"/>
</dbReference>
<feature type="domain" description="RING-type" evidence="6">
    <location>
        <begin position="146"/>
        <end position="200"/>
    </location>
</feature>
<comment type="caution">
    <text evidence="7">The sequence shown here is derived from an EMBL/GenBank/DDBJ whole genome shotgun (WGS) entry which is preliminary data.</text>
</comment>
<dbReference type="InterPro" id="IPR013083">
    <property type="entry name" value="Znf_RING/FYVE/PHD"/>
</dbReference>
<accession>A0A9P7V0Y2</accession>
<dbReference type="RefSeq" id="XP_043014665.1">
    <property type="nucleotide sequence ID" value="XM_043145965.1"/>
</dbReference>
<feature type="compositionally biased region" description="Basic and acidic residues" evidence="5">
    <location>
        <begin position="29"/>
        <end position="41"/>
    </location>
</feature>
<keyword evidence="1" id="KW-0479">Metal-binding</keyword>
<evidence type="ECO:0000256" key="5">
    <source>
        <dbReference type="SAM" id="MobiDB-lite"/>
    </source>
</evidence>
<dbReference type="Proteomes" id="UP001049176">
    <property type="component" value="Chromosome 1"/>
</dbReference>
<protein>
    <recommendedName>
        <fullName evidence="6">RING-type domain-containing protein</fullName>
    </recommendedName>
</protein>
<sequence>MIPPIHLGVDLDASPKEATPSQSKRKRPNNKEKEQSKKREPLVLNWDWGALKVENEASSSNVAITSTQNEVIEITSSEEESPPKRKKPKSSDFRHELKILKSEKAVVDKNYQELQNCFRALTESHEKAKAELEKLGIPAITQLIKCDVCQGYMQNPTVVTECGHTFCQACLHEWFSIARARRWEDEGWVSPPEYTCPLCRRVVHRRPTVVYALKEIVSSTMREILNNPNVREPEKMEAKDHHHAVVPLATNREHWEEFFPFRF</sequence>
<dbReference type="InterPro" id="IPR018957">
    <property type="entry name" value="Znf_C3HC4_RING-type"/>
</dbReference>
<gene>
    <name evidence="7" type="ORF">E1B28_000163</name>
</gene>
<dbReference type="PANTHER" id="PTHR23041:SF78">
    <property type="entry name" value="E3 UBIQUITIN-PROTEIN LIGASE RNF4"/>
    <property type="match status" value="1"/>
</dbReference>
<dbReference type="SMART" id="SM00184">
    <property type="entry name" value="RING"/>
    <property type="match status" value="1"/>
</dbReference>
<dbReference type="KEGG" id="more:E1B28_000163"/>
<dbReference type="Pfam" id="PF00097">
    <property type="entry name" value="zf-C3HC4"/>
    <property type="match status" value="1"/>
</dbReference>
<reference evidence="7" key="1">
    <citation type="journal article" date="2021" name="Genome Biol. Evol.">
        <title>The assembled and annotated genome of the fairy-ring fungus Marasmius oreades.</title>
        <authorList>
            <person name="Hiltunen M."/>
            <person name="Ament-Velasquez S.L."/>
            <person name="Johannesson H."/>
        </authorList>
    </citation>
    <scope>NUCLEOTIDE SEQUENCE</scope>
    <source>
        <strain evidence="7">03SP1</strain>
    </source>
</reference>
<dbReference type="OrthoDB" id="3219336at2759"/>
<dbReference type="GeneID" id="66069239"/>